<reference evidence="2" key="1">
    <citation type="journal article" date="2019" name="Int. J. Syst. Evol. Microbiol.">
        <title>The Global Catalogue of Microorganisms (GCM) 10K type strain sequencing project: providing services to taxonomists for standard genome sequencing and annotation.</title>
        <authorList>
            <consortium name="The Broad Institute Genomics Platform"/>
            <consortium name="The Broad Institute Genome Sequencing Center for Infectious Disease"/>
            <person name="Wu L."/>
            <person name="Ma J."/>
        </authorList>
    </citation>
    <scope>NUCLEOTIDE SEQUENCE [LARGE SCALE GENOMIC DNA]</scope>
    <source>
        <strain evidence="2">JCM 11756</strain>
    </source>
</reference>
<proteinExistence type="predicted"/>
<sequence length="46" mass="5094">MGEHIHVRIWDVTGVGDDGELLESAHCRCGATWSRAFRPDEEAPEG</sequence>
<comment type="caution">
    <text evidence="1">The sequence shown here is derived from an EMBL/GenBank/DDBJ whole genome shotgun (WGS) entry which is preliminary data.</text>
</comment>
<evidence type="ECO:0000313" key="1">
    <source>
        <dbReference type="EMBL" id="GAA1435049.1"/>
    </source>
</evidence>
<dbReference type="EMBL" id="BAAAIZ010000125">
    <property type="protein sequence ID" value="GAA1435049.1"/>
    <property type="molecule type" value="Genomic_DNA"/>
</dbReference>
<name>A0ABP4JZW3_9ACTN</name>
<keyword evidence="2" id="KW-1185">Reference proteome</keyword>
<evidence type="ECO:0000313" key="2">
    <source>
        <dbReference type="Proteomes" id="UP001500973"/>
    </source>
</evidence>
<accession>A0ABP4JZW3</accession>
<organism evidence="1 2">
    <name type="scientific">Streptomyces thermospinosisporus</name>
    <dbReference type="NCBI Taxonomy" id="161482"/>
    <lineage>
        <taxon>Bacteria</taxon>
        <taxon>Bacillati</taxon>
        <taxon>Actinomycetota</taxon>
        <taxon>Actinomycetes</taxon>
        <taxon>Kitasatosporales</taxon>
        <taxon>Streptomycetaceae</taxon>
        <taxon>Streptomyces</taxon>
    </lineage>
</organism>
<evidence type="ECO:0008006" key="3">
    <source>
        <dbReference type="Google" id="ProtNLM"/>
    </source>
</evidence>
<protein>
    <recommendedName>
        <fullName evidence="3">GFA family protein</fullName>
    </recommendedName>
</protein>
<gene>
    <name evidence="1" type="ORF">GCM10009601_60470</name>
</gene>
<dbReference type="RefSeq" id="WP_344016483.1">
    <property type="nucleotide sequence ID" value="NZ_BAAAIZ010000125.1"/>
</dbReference>
<dbReference type="Proteomes" id="UP001500973">
    <property type="component" value="Unassembled WGS sequence"/>
</dbReference>